<evidence type="ECO:0000256" key="1">
    <source>
        <dbReference type="SAM" id="MobiDB-lite"/>
    </source>
</evidence>
<dbReference type="WBParaSite" id="ACAC_0000124901-mRNA-1">
    <property type="protein sequence ID" value="ACAC_0000124901-mRNA-1"/>
    <property type="gene ID" value="ACAC_0000124901"/>
</dbReference>
<evidence type="ECO:0000313" key="2">
    <source>
        <dbReference type="Proteomes" id="UP000035642"/>
    </source>
</evidence>
<reference evidence="3" key="2">
    <citation type="submission" date="2016-04" db="UniProtKB">
        <authorList>
            <consortium name="WormBaseParasite"/>
        </authorList>
    </citation>
    <scope>IDENTIFICATION</scope>
</reference>
<protein>
    <submittedName>
        <fullName evidence="3">Uncharacterized protein</fullName>
    </submittedName>
</protein>
<sequence>MQRLHCWLDQLTLRRGRNRDANVSRRITSQSVTPTCRVTLESNNKHKLKPTKTSSQASPSSRNSQEPKNAVLSVPNLVVSAPLMVRKPETGSFARRRGIRTNPWLYGGDSLLRNSAYHHTESLPPQVQSLERRCAPPTLLGVKSLEESTCSSGYGSQDCSPDSSIHIPSWQTADCNNAFIDEPFDEGSLLEETSSFSTYDNICDGRDEHIYHELESCFRVAEQSCGSTPLSSLADSRTDSPLYARPDSPVYAKPWTHYYVEREYCCPNMLVLAERSPSTKALTVRNQSFRRVLPEIRYNEYARPFYGRPPMNCLGRTNSLTYPEPSSSWVHRTENYRQMKEKSRLVENRTMEDAEEEFLSELDAQIAELQVGGNVYFDTSQIYHVKKGCKLFN</sequence>
<proteinExistence type="predicted"/>
<feature type="region of interest" description="Disordered" evidence="1">
    <location>
        <begin position="40"/>
        <end position="71"/>
    </location>
</feature>
<feature type="compositionally biased region" description="Low complexity" evidence="1">
    <location>
        <begin position="54"/>
        <end position="64"/>
    </location>
</feature>
<reference evidence="2" key="1">
    <citation type="submission" date="2012-09" db="EMBL/GenBank/DDBJ databases">
        <authorList>
            <person name="Martin A.A."/>
        </authorList>
    </citation>
    <scope>NUCLEOTIDE SEQUENCE</scope>
</reference>
<dbReference type="AlphaFoldDB" id="A0A158P6M0"/>
<organism evidence="2 3">
    <name type="scientific">Angiostrongylus cantonensis</name>
    <name type="common">Rat lungworm</name>
    <dbReference type="NCBI Taxonomy" id="6313"/>
    <lineage>
        <taxon>Eukaryota</taxon>
        <taxon>Metazoa</taxon>
        <taxon>Ecdysozoa</taxon>
        <taxon>Nematoda</taxon>
        <taxon>Chromadorea</taxon>
        <taxon>Rhabditida</taxon>
        <taxon>Rhabditina</taxon>
        <taxon>Rhabditomorpha</taxon>
        <taxon>Strongyloidea</taxon>
        <taxon>Metastrongylidae</taxon>
        <taxon>Angiostrongylus</taxon>
    </lineage>
</organism>
<dbReference type="STRING" id="6313.A0A158P6M0"/>
<accession>A0A158P6M0</accession>
<name>A0A158P6M0_ANGCA</name>
<evidence type="ECO:0000313" key="3">
    <source>
        <dbReference type="WBParaSite" id="ACAC_0000124901-mRNA-1"/>
    </source>
</evidence>
<keyword evidence="2" id="KW-1185">Reference proteome</keyword>
<dbReference type="Proteomes" id="UP000035642">
    <property type="component" value="Unassembled WGS sequence"/>
</dbReference>